<dbReference type="Proteomes" id="UP000292373">
    <property type="component" value="Unassembled WGS sequence"/>
</dbReference>
<evidence type="ECO:0000256" key="1">
    <source>
        <dbReference type="SAM" id="Phobius"/>
    </source>
</evidence>
<proteinExistence type="predicted"/>
<keyword evidence="3" id="KW-1185">Reference proteome</keyword>
<evidence type="ECO:0000313" key="3">
    <source>
        <dbReference type="Proteomes" id="UP000292373"/>
    </source>
</evidence>
<dbReference type="EMBL" id="SDMQ01000008">
    <property type="protein sequence ID" value="TBT84267.1"/>
    <property type="molecule type" value="Genomic_DNA"/>
</dbReference>
<reference evidence="2 3" key="1">
    <citation type="submission" date="2019-01" db="EMBL/GenBank/DDBJ databases">
        <title>Lactibacter flavus gen. nov., sp. nov., a novel bacterium of the family Propionibacteriaceae isolated from raw milk and dairy products.</title>
        <authorList>
            <person name="Huptas C."/>
            <person name="Wenning M."/>
            <person name="Breitenwieser F."/>
            <person name="Doll E."/>
            <person name="Von Neubeck M."/>
            <person name="Busse H.-J."/>
            <person name="Scherer S."/>
        </authorList>
    </citation>
    <scope>NUCLEOTIDE SEQUENCE [LARGE SCALE GENOMIC DNA]</scope>
    <source>
        <strain evidence="2 3">KCTC 33808</strain>
    </source>
</reference>
<dbReference type="AlphaFoldDB" id="A0A4Q9KEW8"/>
<dbReference type="RefSeq" id="WP_131168196.1">
    <property type="nucleotide sequence ID" value="NZ_SDMQ01000008.1"/>
</dbReference>
<organism evidence="2 3">
    <name type="scientific">Propioniciclava sinopodophylli</name>
    <dbReference type="NCBI Taxonomy" id="1837344"/>
    <lineage>
        <taxon>Bacteria</taxon>
        <taxon>Bacillati</taxon>
        <taxon>Actinomycetota</taxon>
        <taxon>Actinomycetes</taxon>
        <taxon>Propionibacteriales</taxon>
        <taxon>Propionibacteriaceae</taxon>
        <taxon>Propioniciclava</taxon>
    </lineage>
</organism>
<name>A0A4Q9KEW8_9ACTN</name>
<evidence type="ECO:0000313" key="2">
    <source>
        <dbReference type="EMBL" id="TBT84267.1"/>
    </source>
</evidence>
<feature type="transmembrane region" description="Helical" evidence="1">
    <location>
        <begin position="52"/>
        <end position="76"/>
    </location>
</feature>
<accession>A0A4Q9KEW8</accession>
<feature type="transmembrane region" description="Helical" evidence="1">
    <location>
        <begin position="12"/>
        <end position="32"/>
    </location>
</feature>
<keyword evidence="1" id="KW-0472">Membrane</keyword>
<comment type="caution">
    <text evidence="2">The sequence shown here is derived from an EMBL/GenBank/DDBJ whole genome shotgun (WGS) entry which is preliminary data.</text>
</comment>
<sequence>MTQTMAAIDAVWKVLAIGLLLGAGLPALFSLGVRQLAVASEPGANAPLRRTLAWLAFSIVGGAVALGIAGIVAHGLGYKLFF</sequence>
<keyword evidence="1" id="KW-0812">Transmembrane</keyword>
<protein>
    <submittedName>
        <fullName evidence="2">Uncharacterized protein</fullName>
    </submittedName>
</protein>
<gene>
    <name evidence="2" type="ORF">ET989_08935</name>
</gene>
<keyword evidence="1" id="KW-1133">Transmembrane helix</keyword>